<feature type="chain" id="PRO_5046685754" evidence="1">
    <location>
        <begin position="19"/>
        <end position="95"/>
    </location>
</feature>
<dbReference type="Proteomes" id="UP000199663">
    <property type="component" value="Unassembled WGS sequence"/>
</dbReference>
<comment type="caution">
    <text evidence="2">The sequence shown here is derived from an EMBL/GenBank/DDBJ whole genome shotgun (WGS) entry which is preliminary data.</text>
</comment>
<accession>A0A1H3SCJ2</accession>
<protein>
    <submittedName>
        <fullName evidence="2">Uncharacterized protein</fullName>
    </submittedName>
</protein>
<reference evidence="2 3" key="1">
    <citation type="submission" date="2016-10" db="EMBL/GenBank/DDBJ databases">
        <authorList>
            <person name="Varghese N."/>
            <person name="Submissions S."/>
        </authorList>
    </citation>
    <scope>NUCLEOTIDE SEQUENCE [LARGE SCALE GENOMIC DNA]</scope>
    <source>
        <strain evidence="2 3">DSM 17997</strain>
    </source>
</reference>
<evidence type="ECO:0000313" key="2">
    <source>
        <dbReference type="EMBL" id="SDZ35295.1"/>
    </source>
</evidence>
<proteinExistence type="predicted"/>
<dbReference type="EMBL" id="FNQC01000011">
    <property type="protein sequence ID" value="SDZ35295.1"/>
    <property type="molecule type" value="Genomic_DNA"/>
</dbReference>
<evidence type="ECO:0000313" key="3">
    <source>
        <dbReference type="Proteomes" id="UP000199663"/>
    </source>
</evidence>
<name>A0A1H3SCJ2_9BACT</name>
<dbReference type="PROSITE" id="PS51257">
    <property type="entry name" value="PROKAR_LIPOPROTEIN"/>
    <property type="match status" value="1"/>
</dbReference>
<dbReference type="RefSeq" id="WP_019598742.1">
    <property type="nucleotide sequence ID" value="NZ_FNQC01000011.1"/>
</dbReference>
<organism evidence="2 3">
    <name type="scientific">Rhodonellum ikkaensis</name>
    <dbReference type="NCBI Taxonomy" id="336829"/>
    <lineage>
        <taxon>Bacteria</taxon>
        <taxon>Pseudomonadati</taxon>
        <taxon>Bacteroidota</taxon>
        <taxon>Cytophagia</taxon>
        <taxon>Cytophagales</taxon>
        <taxon>Cytophagaceae</taxon>
        <taxon>Rhodonellum</taxon>
    </lineage>
</organism>
<keyword evidence="1" id="KW-0732">Signal</keyword>
<keyword evidence="3" id="KW-1185">Reference proteome</keyword>
<evidence type="ECO:0000256" key="1">
    <source>
        <dbReference type="SAM" id="SignalP"/>
    </source>
</evidence>
<feature type="signal peptide" evidence="1">
    <location>
        <begin position="1"/>
        <end position="18"/>
    </location>
</feature>
<sequence>MKKILMIILLITSFTTFTGCKVEQEIEKEYKCIDTNDGHLAMLNNAYITSFKQPERTIEGYEMYFISNYSHCVPLDLNRVRQMYRTIYENGIEDN</sequence>
<gene>
    <name evidence="2" type="ORF">SAMN05444412_11135</name>
</gene>